<accession>A0A9W6YQ05</accession>
<feature type="compositionally biased region" description="Polar residues" evidence="2">
    <location>
        <begin position="295"/>
        <end position="308"/>
    </location>
</feature>
<dbReference type="Proteomes" id="UP001165063">
    <property type="component" value="Unassembled WGS sequence"/>
</dbReference>
<feature type="compositionally biased region" description="Basic and acidic residues" evidence="2">
    <location>
        <begin position="309"/>
        <end position="318"/>
    </location>
</feature>
<feature type="coiled-coil region" evidence="1">
    <location>
        <begin position="240"/>
        <end position="281"/>
    </location>
</feature>
<evidence type="ECO:0000256" key="2">
    <source>
        <dbReference type="SAM" id="MobiDB-lite"/>
    </source>
</evidence>
<gene>
    <name evidence="3" type="ORF">Amon01_000050900</name>
</gene>
<organism evidence="3 4">
    <name type="scientific">Ambrosiozyma monospora</name>
    <name type="common">Yeast</name>
    <name type="synonym">Endomycopsis monosporus</name>
    <dbReference type="NCBI Taxonomy" id="43982"/>
    <lineage>
        <taxon>Eukaryota</taxon>
        <taxon>Fungi</taxon>
        <taxon>Dikarya</taxon>
        <taxon>Ascomycota</taxon>
        <taxon>Saccharomycotina</taxon>
        <taxon>Pichiomycetes</taxon>
        <taxon>Pichiales</taxon>
        <taxon>Pichiaceae</taxon>
        <taxon>Ambrosiozyma</taxon>
    </lineage>
</organism>
<sequence length="318" mass="34988">MGVLTVNKFEIADDRILEKKVCMNDLLTNIGLYSGDLALKFELELVEIVQFDQGPEPLDLGPWCPEHTSAAQCLPNGLVDTGRATRSCTSRNSRTLHYVFPTSTLDLSTYRNLPTIDIKTFPFTRYIMEDFNPTFSSEDDVVSLNFSALDGLELELDGVSSAAQGQHHHTTTRPSPLSSSVITEPSITLDSDTPTAKSTAAPLQSTGYIEYGTEDTDTFDENDVPFSDRYRNRTNKRNLAQSEDKVMKKYEDEIQKMDDKIAQLKRESEMMESMILKMESESGTATAGSAGVILQDTTTAPATQSSSNRDGHDGGGGL</sequence>
<comment type="caution">
    <text evidence="3">The sequence shown here is derived from an EMBL/GenBank/DDBJ whole genome shotgun (WGS) entry which is preliminary data.</text>
</comment>
<reference evidence="3" key="1">
    <citation type="submission" date="2023-04" db="EMBL/GenBank/DDBJ databases">
        <title>Ambrosiozyma monospora NBRC 1965.</title>
        <authorList>
            <person name="Ichikawa N."/>
            <person name="Sato H."/>
            <person name="Tonouchi N."/>
        </authorList>
    </citation>
    <scope>NUCLEOTIDE SEQUENCE</scope>
    <source>
        <strain evidence="3">NBRC 1965</strain>
    </source>
</reference>
<dbReference type="EMBL" id="BSXU01000139">
    <property type="protein sequence ID" value="GMG19489.1"/>
    <property type="molecule type" value="Genomic_DNA"/>
</dbReference>
<keyword evidence="4" id="KW-1185">Reference proteome</keyword>
<dbReference type="AlphaFoldDB" id="A0A9W6YQ05"/>
<feature type="compositionally biased region" description="Polar residues" evidence="2">
    <location>
        <begin position="172"/>
        <end position="204"/>
    </location>
</feature>
<keyword evidence="1" id="KW-0175">Coiled coil</keyword>
<evidence type="ECO:0000313" key="3">
    <source>
        <dbReference type="EMBL" id="GMG19489.1"/>
    </source>
</evidence>
<name>A0A9W6YQ05_AMBMO</name>
<proteinExistence type="predicted"/>
<feature type="region of interest" description="Disordered" evidence="2">
    <location>
        <begin position="160"/>
        <end position="204"/>
    </location>
</feature>
<protein>
    <submittedName>
        <fullName evidence="3">Unnamed protein product</fullName>
    </submittedName>
</protein>
<evidence type="ECO:0000313" key="4">
    <source>
        <dbReference type="Proteomes" id="UP001165063"/>
    </source>
</evidence>
<feature type="region of interest" description="Disordered" evidence="2">
    <location>
        <begin position="293"/>
        <end position="318"/>
    </location>
</feature>
<evidence type="ECO:0000256" key="1">
    <source>
        <dbReference type="SAM" id="Coils"/>
    </source>
</evidence>